<evidence type="ECO:0000313" key="3">
    <source>
        <dbReference type="Proteomes" id="UP000321248"/>
    </source>
</evidence>
<dbReference type="Gene3D" id="2.60.40.1930">
    <property type="match status" value="1"/>
</dbReference>
<dbReference type="Gene3D" id="2.60.120.1370">
    <property type="match status" value="1"/>
</dbReference>
<reference evidence="2 3" key="1">
    <citation type="submission" date="2019-08" db="EMBL/GenBank/DDBJ databases">
        <authorList>
            <person name="Karlyshev A.V."/>
        </authorList>
    </citation>
    <scope>NUCLEOTIDE SEQUENCE [LARGE SCALE GENOMIC DNA]</scope>
    <source>
        <strain evidence="2 3">Alg18-2.2</strain>
    </source>
</reference>
<name>A0A5C8KXR4_9GAMM</name>
<dbReference type="InterPro" id="IPR031979">
    <property type="entry name" value="DUF4785_N"/>
</dbReference>
<proteinExistence type="predicted"/>
<accession>A0A5C8KXR4</accession>
<comment type="caution">
    <text evidence="2">The sequence shown here is derived from an EMBL/GenBank/DDBJ whole genome shotgun (WGS) entry which is preliminary data.</text>
</comment>
<dbReference type="AlphaFoldDB" id="A0A5C8KXR4"/>
<feature type="domain" description="DUF4785" evidence="1">
    <location>
        <begin position="2"/>
        <end position="50"/>
    </location>
</feature>
<evidence type="ECO:0000313" key="2">
    <source>
        <dbReference type="EMBL" id="TXK64383.1"/>
    </source>
</evidence>
<dbReference type="EMBL" id="VRTS01000003">
    <property type="protein sequence ID" value="TXK64383.1"/>
    <property type="molecule type" value="Genomic_DNA"/>
</dbReference>
<organism evidence="2 3">
    <name type="scientific">Alkalisalibacterium limincola</name>
    <dbReference type="NCBI Taxonomy" id="2699169"/>
    <lineage>
        <taxon>Bacteria</taxon>
        <taxon>Pseudomonadati</taxon>
        <taxon>Pseudomonadota</taxon>
        <taxon>Gammaproteobacteria</taxon>
        <taxon>Lysobacterales</taxon>
        <taxon>Lysobacteraceae</taxon>
        <taxon>Alkalisalibacterium</taxon>
    </lineage>
</organism>
<gene>
    <name evidence="2" type="ORF">FU658_05650</name>
</gene>
<dbReference type="Proteomes" id="UP000321248">
    <property type="component" value="Unassembled WGS sequence"/>
</dbReference>
<protein>
    <recommendedName>
        <fullName evidence="1">DUF4785 domain-containing protein</fullName>
    </recommendedName>
</protein>
<keyword evidence="3" id="KW-1185">Reference proteome</keyword>
<evidence type="ECO:0000259" key="1">
    <source>
        <dbReference type="Pfam" id="PF16024"/>
    </source>
</evidence>
<dbReference type="Pfam" id="PF16024">
    <property type="entry name" value="DUF4785_1st"/>
    <property type="match status" value="1"/>
</dbReference>
<dbReference type="OrthoDB" id="5935982at2"/>
<sequence length="145" mass="15502">MAADHAALQAAGTDFPSGTIAFRLRPELGDGAVQLRNANASGRYLVHVFEPESPVRMLLTSGRDLALNGGQLEISGRLFEGDRPLQARRLGGLLTSPDGRSFDLEFSSNADGELLARVDLPEAASAVPGLWEVHAFAVHEGRGRR</sequence>